<dbReference type="InterPro" id="IPR054539">
    <property type="entry name" value="Beta-prop_PDH"/>
</dbReference>
<sequence length="283" mass="32045">MKNPHGLVFHNNQLFLAEEDKVVRYDYDSENYQLENEQILFGLPESGRHFTRTIKILGEKLYTSVGSSCDVCLEKDAKRAAILISNLDGSDLQIFTKGLRNTVFFTFDPSAGSGQVKMWGNDMGRDFLGDNLPPDELNVIEEGRNYGWPYCYGKSIRDLKFRELEALERCRDITQPSTFDYPAHVAPLGITFINSDFLGKDNQGDLLIAFHGSWNSSLPVGYKIVKLNLSDDKVVGMEDFITGWYENGKLLGRPVDLLFKDNQTLFISDDKAGVVYILTKNNK</sequence>
<dbReference type="Proteomes" id="UP000177053">
    <property type="component" value="Unassembled WGS sequence"/>
</dbReference>
<dbReference type="InterPro" id="IPR011041">
    <property type="entry name" value="Quinoprot_gluc/sorb_DH_b-prop"/>
</dbReference>
<dbReference type="Gene3D" id="2.120.10.30">
    <property type="entry name" value="TolB, C-terminal domain"/>
    <property type="match status" value="1"/>
</dbReference>
<accession>A0A1F7X8S9</accession>
<dbReference type="PANTHER" id="PTHR19328">
    <property type="entry name" value="HEDGEHOG-INTERACTING PROTEIN"/>
    <property type="match status" value="1"/>
</dbReference>
<protein>
    <recommendedName>
        <fullName evidence="1">Pyrroloquinoline quinone-dependent pyranose dehydrogenase beta-propeller domain-containing protein</fullName>
    </recommendedName>
</protein>
<evidence type="ECO:0000313" key="2">
    <source>
        <dbReference type="EMBL" id="OGM11401.1"/>
    </source>
</evidence>
<evidence type="ECO:0000313" key="3">
    <source>
        <dbReference type="Proteomes" id="UP000177053"/>
    </source>
</evidence>
<dbReference type="EMBL" id="MGFS01000018">
    <property type="protein sequence ID" value="OGM11401.1"/>
    <property type="molecule type" value="Genomic_DNA"/>
</dbReference>
<gene>
    <name evidence="2" type="ORF">A2Z22_01295</name>
</gene>
<dbReference type="PANTHER" id="PTHR19328:SF53">
    <property type="entry name" value="MEMBRANE PROTEIN"/>
    <property type="match status" value="1"/>
</dbReference>
<name>A0A1F7X8S9_9BACT</name>
<proteinExistence type="predicted"/>
<dbReference type="InterPro" id="IPR011042">
    <property type="entry name" value="6-blade_b-propeller_TolB-like"/>
</dbReference>
<dbReference type="Pfam" id="PF22807">
    <property type="entry name" value="TrAA12"/>
    <property type="match status" value="1"/>
</dbReference>
<evidence type="ECO:0000259" key="1">
    <source>
        <dbReference type="Pfam" id="PF22807"/>
    </source>
</evidence>
<feature type="domain" description="Pyrroloquinoline quinone-dependent pyranose dehydrogenase beta-propeller" evidence="1">
    <location>
        <begin position="5"/>
        <end position="280"/>
    </location>
</feature>
<reference evidence="2 3" key="1">
    <citation type="journal article" date="2016" name="Nat. Commun.">
        <title>Thousands of microbial genomes shed light on interconnected biogeochemical processes in an aquifer system.</title>
        <authorList>
            <person name="Anantharaman K."/>
            <person name="Brown C.T."/>
            <person name="Hug L.A."/>
            <person name="Sharon I."/>
            <person name="Castelle C.J."/>
            <person name="Probst A.J."/>
            <person name="Thomas B.C."/>
            <person name="Singh A."/>
            <person name="Wilkins M.J."/>
            <person name="Karaoz U."/>
            <person name="Brodie E.L."/>
            <person name="Williams K.H."/>
            <person name="Hubbard S.S."/>
            <person name="Banfield J.F."/>
        </authorList>
    </citation>
    <scope>NUCLEOTIDE SEQUENCE [LARGE SCALE GENOMIC DNA]</scope>
</reference>
<organism evidence="2 3">
    <name type="scientific">Candidatus Woesebacteria bacterium RBG_16_34_12</name>
    <dbReference type="NCBI Taxonomy" id="1802480"/>
    <lineage>
        <taxon>Bacteria</taxon>
        <taxon>Candidatus Woeseibacteriota</taxon>
    </lineage>
</organism>
<dbReference type="AlphaFoldDB" id="A0A1F7X8S9"/>
<comment type="caution">
    <text evidence="2">The sequence shown here is derived from an EMBL/GenBank/DDBJ whole genome shotgun (WGS) entry which is preliminary data.</text>
</comment>
<dbReference type="SUPFAM" id="SSF50952">
    <property type="entry name" value="Soluble quinoprotein glucose dehydrogenase"/>
    <property type="match status" value="1"/>
</dbReference>